<dbReference type="InterPro" id="IPR033454">
    <property type="entry name" value="RecG_wedge"/>
</dbReference>
<evidence type="ECO:0000259" key="10">
    <source>
        <dbReference type="PROSITE" id="PS51194"/>
    </source>
</evidence>
<feature type="domain" description="Helicase C-terminal" evidence="10">
    <location>
        <begin position="449"/>
        <end position="619"/>
    </location>
</feature>
<dbReference type="GO" id="GO:0003677">
    <property type="term" value="F:DNA binding"/>
    <property type="evidence" value="ECO:0007669"/>
    <property type="project" value="UniProtKB-KW"/>
</dbReference>
<keyword evidence="5" id="KW-0067">ATP-binding</keyword>
<dbReference type="AlphaFoldDB" id="A0A1F7UYP5"/>
<name>A0A1F7UYP5_9BACT</name>
<dbReference type="Gene3D" id="3.40.50.300">
    <property type="entry name" value="P-loop containing nucleotide triphosphate hydrolases"/>
    <property type="match status" value="2"/>
</dbReference>
<evidence type="ECO:0000256" key="8">
    <source>
        <dbReference type="ARBA" id="ARBA00049819"/>
    </source>
</evidence>
<dbReference type="GO" id="GO:0005524">
    <property type="term" value="F:ATP binding"/>
    <property type="evidence" value="ECO:0007669"/>
    <property type="project" value="UniProtKB-KW"/>
</dbReference>
<evidence type="ECO:0000256" key="1">
    <source>
        <dbReference type="ARBA" id="ARBA00022741"/>
    </source>
</evidence>
<dbReference type="InterPro" id="IPR045562">
    <property type="entry name" value="RecG_dom3_C"/>
</dbReference>
<organism evidence="11 12">
    <name type="scientific">Candidatus Uhrbacteria bacterium RIFCSPLOWO2_01_FULL_53_9</name>
    <dbReference type="NCBI Taxonomy" id="1802403"/>
    <lineage>
        <taxon>Bacteria</taxon>
        <taxon>Candidatus Uhriibacteriota</taxon>
    </lineage>
</organism>
<dbReference type="Pfam" id="PF00270">
    <property type="entry name" value="DEAD"/>
    <property type="match status" value="1"/>
</dbReference>
<evidence type="ECO:0000256" key="6">
    <source>
        <dbReference type="ARBA" id="ARBA00023125"/>
    </source>
</evidence>
<dbReference type="InterPro" id="IPR014001">
    <property type="entry name" value="Helicase_ATP-bd"/>
</dbReference>
<dbReference type="GO" id="GO:0016787">
    <property type="term" value="F:hydrolase activity"/>
    <property type="evidence" value="ECO:0007669"/>
    <property type="project" value="UniProtKB-KW"/>
</dbReference>
<accession>A0A1F7UYP5</accession>
<dbReference type="Proteomes" id="UP000176932">
    <property type="component" value="Unassembled WGS sequence"/>
</dbReference>
<dbReference type="PROSITE" id="PS51194">
    <property type="entry name" value="HELICASE_CTER"/>
    <property type="match status" value="1"/>
</dbReference>
<dbReference type="SMART" id="SM00487">
    <property type="entry name" value="DEXDc"/>
    <property type="match status" value="1"/>
</dbReference>
<evidence type="ECO:0000256" key="4">
    <source>
        <dbReference type="ARBA" id="ARBA00022806"/>
    </source>
</evidence>
<comment type="caution">
    <text evidence="11">The sequence shown here is derived from an EMBL/GenBank/DDBJ whole genome shotgun (WGS) entry which is preliminary data.</text>
</comment>
<dbReference type="EMBL" id="MGEL01000018">
    <property type="protein sequence ID" value="OGL83382.1"/>
    <property type="molecule type" value="Genomic_DNA"/>
</dbReference>
<dbReference type="GO" id="GO:0003678">
    <property type="term" value="F:DNA helicase activity"/>
    <property type="evidence" value="ECO:0007669"/>
    <property type="project" value="TreeGrafter"/>
</dbReference>
<evidence type="ECO:0000256" key="7">
    <source>
        <dbReference type="ARBA" id="ARBA00023204"/>
    </source>
</evidence>
<dbReference type="CDD" id="cd04488">
    <property type="entry name" value="RecG_wedge_OBF"/>
    <property type="match status" value="1"/>
</dbReference>
<dbReference type="InterPro" id="IPR027417">
    <property type="entry name" value="P-loop_NTPase"/>
</dbReference>
<keyword evidence="2" id="KW-0227">DNA damage</keyword>
<dbReference type="InterPro" id="IPR047112">
    <property type="entry name" value="RecG/Mfd"/>
</dbReference>
<dbReference type="Pfam" id="PF17191">
    <property type="entry name" value="RecG_wedge"/>
    <property type="match status" value="1"/>
</dbReference>
<dbReference type="SMART" id="SM00490">
    <property type="entry name" value="HELICc"/>
    <property type="match status" value="1"/>
</dbReference>
<reference evidence="11 12" key="1">
    <citation type="journal article" date="2016" name="Nat. Commun.">
        <title>Thousands of microbial genomes shed light on interconnected biogeochemical processes in an aquifer system.</title>
        <authorList>
            <person name="Anantharaman K."/>
            <person name="Brown C.T."/>
            <person name="Hug L.A."/>
            <person name="Sharon I."/>
            <person name="Castelle C.J."/>
            <person name="Probst A.J."/>
            <person name="Thomas B.C."/>
            <person name="Singh A."/>
            <person name="Wilkins M.J."/>
            <person name="Karaoz U."/>
            <person name="Brodie E.L."/>
            <person name="Williams K.H."/>
            <person name="Hubbard S.S."/>
            <person name="Banfield J.F."/>
        </authorList>
    </citation>
    <scope>NUCLEOTIDE SEQUENCE [LARGE SCALE GENOMIC DNA]</scope>
</reference>
<evidence type="ECO:0000256" key="3">
    <source>
        <dbReference type="ARBA" id="ARBA00022801"/>
    </source>
</evidence>
<evidence type="ECO:0000256" key="2">
    <source>
        <dbReference type="ARBA" id="ARBA00022763"/>
    </source>
</evidence>
<dbReference type="NCBIfam" id="NF008168">
    <property type="entry name" value="PRK10917.2-2"/>
    <property type="match status" value="1"/>
</dbReference>
<sequence>MIERFVTDLPGIGSRLTAGYERLGINTIRDLLFAFPYRYDDFRHVEGAGTVQPGMQATVKGTVTSVRSRRSHRRKMMLTEATIQDDTGTITAVWFHQPYMAKQLKVGMHISASGKVDDAYGLSLVNPQFEILKPGVLPTHTGRLVPVYSLSGRMAQKGRRNAIRAAFQFLNEVEEWIPELIRATYQVASINEAIPEIHFPTDPTKWEKAMHRLKFGELLLHQIAHVQARRTIEQIPGRPIPMNTKCIRDCIDRLPFQLTKAQRKAIFHAVQDMESGSPMHRLLEGDVGSGKTVVAGVVAANVCVARKQTAYLAPTEILAVQQAHALKDILGDKTSVGLLTSSQQELDGTAARRKDVLDAVLDGRVGVLVGTHALLSHDISIPTLALVIVDEQHRFGVEQRRLLLEPSRDGSVPHLLSMTATPIPRTLALTLYGDMQVSVLDELPPGRGSIETILLEPKQDFLAFGLIAERLRAGAQAYMVCPFIEDSETSDADSVQKLYDRIKSGPLSDWPIELLHGKMKPQDKKNVMRRFQDGDVRVLIATTVIEVGVNVPEATVIFIEGAERFGLAQLHQLRGRVRRSNKPAVCFLHPSALSHATKQRLDALVKFDDGFKLAEIDLRLRGSGDRFGTKQHGLQEFRYADLSDQALIAQARTAAEQLLQDGGLNTFPVLQKQLEHYIGSASYA</sequence>
<gene>
    <name evidence="11" type="ORF">A3B32_01450</name>
</gene>
<proteinExistence type="predicted"/>
<dbReference type="SUPFAM" id="SSF50249">
    <property type="entry name" value="Nucleic acid-binding proteins"/>
    <property type="match status" value="1"/>
</dbReference>
<keyword evidence="7" id="KW-0234">DNA repair</keyword>
<dbReference type="InterPro" id="IPR001650">
    <property type="entry name" value="Helicase_C-like"/>
</dbReference>
<evidence type="ECO:0000259" key="9">
    <source>
        <dbReference type="PROSITE" id="PS51192"/>
    </source>
</evidence>
<dbReference type="InterPro" id="IPR012340">
    <property type="entry name" value="NA-bd_OB-fold"/>
</dbReference>
<dbReference type="PROSITE" id="PS51192">
    <property type="entry name" value="HELICASE_ATP_BIND_1"/>
    <property type="match status" value="1"/>
</dbReference>
<dbReference type="InterPro" id="IPR011545">
    <property type="entry name" value="DEAD/DEAH_box_helicase_dom"/>
</dbReference>
<feature type="domain" description="Helicase ATP-binding" evidence="9">
    <location>
        <begin position="272"/>
        <end position="440"/>
    </location>
</feature>
<dbReference type="PANTHER" id="PTHR47964:SF1">
    <property type="entry name" value="ATP-DEPENDENT DNA HELICASE HOMOLOG RECG, CHLOROPLASTIC"/>
    <property type="match status" value="1"/>
</dbReference>
<evidence type="ECO:0000313" key="12">
    <source>
        <dbReference type="Proteomes" id="UP000176932"/>
    </source>
</evidence>
<evidence type="ECO:0000313" key="11">
    <source>
        <dbReference type="EMBL" id="OGL83382.1"/>
    </source>
</evidence>
<dbReference type="SUPFAM" id="SSF52540">
    <property type="entry name" value="P-loop containing nucleoside triphosphate hydrolases"/>
    <property type="match status" value="2"/>
</dbReference>
<dbReference type="Pfam" id="PF00271">
    <property type="entry name" value="Helicase_C"/>
    <property type="match status" value="1"/>
</dbReference>
<keyword evidence="6" id="KW-0238">DNA-binding</keyword>
<dbReference type="GO" id="GO:0006281">
    <property type="term" value="P:DNA repair"/>
    <property type="evidence" value="ECO:0007669"/>
    <property type="project" value="UniProtKB-KW"/>
</dbReference>
<dbReference type="Pfam" id="PF19833">
    <property type="entry name" value="RecG_dom3_C"/>
    <property type="match status" value="1"/>
</dbReference>
<dbReference type="Gene3D" id="2.40.50.140">
    <property type="entry name" value="Nucleic acid-binding proteins"/>
    <property type="match status" value="1"/>
</dbReference>
<evidence type="ECO:0000256" key="5">
    <source>
        <dbReference type="ARBA" id="ARBA00022840"/>
    </source>
</evidence>
<dbReference type="PANTHER" id="PTHR47964">
    <property type="entry name" value="ATP-DEPENDENT DNA HELICASE HOMOLOG RECG, CHLOROPLASTIC"/>
    <property type="match status" value="1"/>
</dbReference>
<keyword evidence="1" id="KW-0547">Nucleotide-binding</keyword>
<protein>
    <recommendedName>
        <fullName evidence="8">Probable DNA 3'-5' helicase RecG</fullName>
    </recommendedName>
</protein>
<keyword evidence="3" id="KW-0378">Hydrolase</keyword>
<keyword evidence="4" id="KW-0347">Helicase</keyword>